<gene>
    <name evidence="3" type="ORF">DFQ06_0489</name>
</gene>
<evidence type="ECO:0000313" key="4">
    <source>
        <dbReference type="Proteomes" id="UP000294824"/>
    </source>
</evidence>
<dbReference type="Gene3D" id="3.10.350.10">
    <property type="entry name" value="LysM domain"/>
    <property type="match status" value="3"/>
</dbReference>
<protein>
    <submittedName>
        <fullName evidence="3">Amino acid/amide ABC transporter substrate-binding protein (HAAT family)</fullName>
    </submittedName>
</protein>
<dbReference type="Pfam" id="PF01476">
    <property type="entry name" value="LysM"/>
    <property type="match status" value="4"/>
</dbReference>
<dbReference type="CDD" id="cd06268">
    <property type="entry name" value="PBP1_ABC_transporter_LIVBP-like"/>
    <property type="match status" value="1"/>
</dbReference>
<reference evidence="3 4" key="1">
    <citation type="submission" date="2019-03" db="EMBL/GenBank/DDBJ databases">
        <title>Genomic Encyclopedia of Type Strains, Phase III (KMG-III): the genomes of soil and plant-associated and newly described type strains.</title>
        <authorList>
            <person name="Whitman W."/>
        </authorList>
    </citation>
    <scope>NUCLEOTIDE SEQUENCE [LARGE SCALE GENOMIC DNA]</scope>
    <source>
        <strain evidence="3 4">CECT 8301</strain>
    </source>
</reference>
<sequence length="646" mass="72728">MSKFFSIILIAIMCSFGTLQAQNFSTHQVKAGETIESIAKRYYITANDIYTLNPDAKKELKANTILIIPISKANKPTVTTVKELKGFRTHKTKRKETLYSLAKKYDVSEDDIKKYNKFLYANTLRKGDKLQIPILKETKVVDEVKNTKPYLVQAKEGKWRIAYKFGITLEELEALNPKMGAVLQEGQQINVPNLEKEEIKKVDETYGYYKVLPKEGFYRLKLKLGLTQEELEALNPELKETGLKVGMILKTPQGNTNLAGVVNASYDGTSSDLKMKIKDYGTKHIAVMLPFRLNRVEFDTTEDTKKSIKSDPYLNASLDFQSGVLMAIDSLKALGLSLKVDVYDTKYEVSEVSRILAANDFSDVDAVIGPLTPSTFAKVASELQVNNVPVVSPIGLDLQLRSNVFQSRPKTELLKSRIVQFVKKDTLSNNVIIVADSKHVSIANELKRTFNQASIVYSRKNKKGQDENYVLVNDIVGSLKAGNNYVFLETTNAGFVSNVTSLLASVNNTIEPGQKNNDKKKITLVTTDMNDAFEGDQVSNEHLSKLNFHFAATSKWFDETENSFVKKYESMYNTTPNKRAVRGFDLTMDVVLRLVSSNSLYESVNDAPLTEYIESKFAYKKDISGGYYNDSIYLVKHQNLRIVEVK</sequence>
<dbReference type="SUPFAM" id="SSF54106">
    <property type="entry name" value="LysM domain"/>
    <property type="match status" value="3"/>
</dbReference>
<feature type="chain" id="PRO_5020541255" evidence="1">
    <location>
        <begin position="22"/>
        <end position="646"/>
    </location>
</feature>
<comment type="caution">
    <text evidence="3">The sequence shown here is derived from an EMBL/GenBank/DDBJ whole genome shotgun (WGS) entry which is preliminary data.</text>
</comment>
<dbReference type="Gene3D" id="3.40.50.2300">
    <property type="match status" value="2"/>
</dbReference>
<organism evidence="3 4">
    <name type="scientific">Algibacter lectus</name>
    <dbReference type="NCBI Taxonomy" id="221126"/>
    <lineage>
        <taxon>Bacteria</taxon>
        <taxon>Pseudomonadati</taxon>
        <taxon>Bacteroidota</taxon>
        <taxon>Flavobacteriia</taxon>
        <taxon>Flavobacteriales</taxon>
        <taxon>Flavobacteriaceae</taxon>
        <taxon>Algibacter</taxon>
    </lineage>
</organism>
<dbReference type="EMBL" id="SORL01000007">
    <property type="protein sequence ID" value="TDY63600.1"/>
    <property type="molecule type" value="Genomic_DNA"/>
</dbReference>
<feature type="domain" description="LysM" evidence="2">
    <location>
        <begin position="148"/>
        <end position="191"/>
    </location>
</feature>
<feature type="domain" description="LysM" evidence="2">
    <location>
        <begin position="88"/>
        <end position="132"/>
    </location>
</feature>
<keyword evidence="1" id="KW-0732">Signal</keyword>
<dbReference type="InterPro" id="IPR036779">
    <property type="entry name" value="LysM_dom_sf"/>
</dbReference>
<dbReference type="PANTHER" id="PTHR33734">
    <property type="entry name" value="LYSM DOMAIN-CONTAINING GPI-ANCHORED PROTEIN 2"/>
    <property type="match status" value="1"/>
</dbReference>
<name>A0A4R8MCV6_9FLAO</name>
<dbReference type="AlphaFoldDB" id="A0A4R8MCV6"/>
<dbReference type="PANTHER" id="PTHR33734:SF22">
    <property type="entry name" value="MEMBRANE-BOUND LYTIC MUREIN TRANSGLYCOSYLASE D"/>
    <property type="match status" value="1"/>
</dbReference>
<dbReference type="Proteomes" id="UP000294824">
    <property type="component" value="Unassembled WGS sequence"/>
</dbReference>
<dbReference type="SUPFAM" id="SSF53822">
    <property type="entry name" value="Periplasmic binding protein-like I"/>
    <property type="match status" value="1"/>
</dbReference>
<proteinExistence type="predicted"/>
<evidence type="ECO:0000259" key="2">
    <source>
        <dbReference type="PROSITE" id="PS51782"/>
    </source>
</evidence>
<dbReference type="SMART" id="SM00257">
    <property type="entry name" value="LysM"/>
    <property type="match status" value="4"/>
</dbReference>
<dbReference type="RefSeq" id="WP_133965796.1">
    <property type="nucleotide sequence ID" value="NZ_SORL01000007.1"/>
</dbReference>
<feature type="domain" description="LysM" evidence="2">
    <location>
        <begin position="25"/>
        <end position="68"/>
    </location>
</feature>
<evidence type="ECO:0000313" key="3">
    <source>
        <dbReference type="EMBL" id="TDY63600.1"/>
    </source>
</evidence>
<dbReference type="InterPro" id="IPR028082">
    <property type="entry name" value="Peripla_BP_I"/>
</dbReference>
<keyword evidence="4" id="KW-1185">Reference proteome</keyword>
<dbReference type="CDD" id="cd00118">
    <property type="entry name" value="LysM"/>
    <property type="match status" value="3"/>
</dbReference>
<evidence type="ECO:0000256" key="1">
    <source>
        <dbReference type="SAM" id="SignalP"/>
    </source>
</evidence>
<dbReference type="PROSITE" id="PS51782">
    <property type="entry name" value="LYSM"/>
    <property type="match status" value="3"/>
</dbReference>
<feature type="signal peptide" evidence="1">
    <location>
        <begin position="1"/>
        <end position="21"/>
    </location>
</feature>
<accession>A0A4R8MCV6</accession>
<dbReference type="InterPro" id="IPR018392">
    <property type="entry name" value="LysM"/>
</dbReference>